<evidence type="ECO:0000256" key="2">
    <source>
        <dbReference type="SAM" id="SignalP"/>
    </source>
</evidence>
<keyword evidence="2" id="KW-0732">Signal</keyword>
<dbReference type="AlphaFoldDB" id="A0ABD2UCG8"/>
<evidence type="ECO:0000313" key="3">
    <source>
        <dbReference type="EMBL" id="KAL3365622.1"/>
    </source>
</evidence>
<keyword evidence="4" id="KW-1185">Reference proteome</keyword>
<gene>
    <name evidence="3" type="ORF">AABB24_010643</name>
</gene>
<protein>
    <recommendedName>
        <fullName evidence="5">Secreted protein</fullName>
    </recommendedName>
</protein>
<feature type="chain" id="PRO_5044774805" description="Secreted protein" evidence="2">
    <location>
        <begin position="29"/>
        <end position="156"/>
    </location>
</feature>
<dbReference type="Proteomes" id="UP001627284">
    <property type="component" value="Unassembled WGS sequence"/>
</dbReference>
<evidence type="ECO:0008006" key="5">
    <source>
        <dbReference type="Google" id="ProtNLM"/>
    </source>
</evidence>
<evidence type="ECO:0000313" key="4">
    <source>
        <dbReference type="Proteomes" id="UP001627284"/>
    </source>
</evidence>
<comment type="caution">
    <text evidence="3">The sequence shown here is derived from an EMBL/GenBank/DDBJ whole genome shotgun (WGS) entry which is preliminary data.</text>
</comment>
<organism evidence="3 4">
    <name type="scientific">Solanum stoloniferum</name>
    <dbReference type="NCBI Taxonomy" id="62892"/>
    <lineage>
        <taxon>Eukaryota</taxon>
        <taxon>Viridiplantae</taxon>
        <taxon>Streptophyta</taxon>
        <taxon>Embryophyta</taxon>
        <taxon>Tracheophyta</taxon>
        <taxon>Spermatophyta</taxon>
        <taxon>Magnoliopsida</taxon>
        <taxon>eudicotyledons</taxon>
        <taxon>Gunneridae</taxon>
        <taxon>Pentapetalae</taxon>
        <taxon>asterids</taxon>
        <taxon>lamiids</taxon>
        <taxon>Solanales</taxon>
        <taxon>Solanaceae</taxon>
        <taxon>Solanoideae</taxon>
        <taxon>Solaneae</taxon>
        <taxon>Solanum</taxon>
    </lineage>
</organism>
<name>A0ABD2UCG8_9SOLN</name>
<evidence type="ECO:0000256" key="1">
    <source>
        <dbReference type="SAM" id="MobiDB-lite"/>
    </source>
</evidence>
<dbReference type="EMBL" id="JBJKTR010000006">
    <property type="protein sequence ID" value="KAL3365622.1"/>
    <property type="molecule type" value="Genomic_DNA"/>
</dbReference>
<feature type="region of interest" description="Disordered" evidence="1">
    <location>
        <begin position="59"/>
        <end position="83"/>
    </location>
</feature>
<reference evidence="3 4" key="1">
    <citation type="submission" date="2024-05" db="EMBL/GenBank/DDBJ databases">
        <title>De novo assembly of an allotetraploid wild potato.</title>
        <authorList>
            <person name="Hosaka A.J."/>
        </authorList>
    </citation>
    <scope>NUCLEOTIDE SEQUENCE [LARGE SCALE GENOMIC DNA]</scope>
    <source>
        <tissue evidence="3">Young leaves</tissue>
    </source>
</reference>
<accession>A0ABD2UCG8</accession>
<feature type="signal peptide" evidence="2">
    <location>
        <begin position="1"/>
        <end position="28"/>
    </location>
</feature>
<sequence>MAGDHRCWFLGARWFSRLLLLLPAGAAASDEDLLVASSGCCCCSLELLVVGASDVHLKEKGRKRGGEREEGESGAVPFAGSFTSHRWSSPAAVAGGFRSLHRRKERRETEATSGCWPRRSCCLLRSSRWSEVLLDAGGQQQESLPGGLHGVFAGAW</sequence>
<proteinExistence type="predicted"/>